<dbReference type="EMBL" id="KN824283">
    <property type="protein sequence ID" value="KIM30789.1"/>
    <property type="molecule type" value="Genomic_DNA"/>
</dbReference>
<dbReference type="AlphaFoldDB" id="A0A0C3BF71"/>
<reference evidence="3" key="2">
    <citation type="submission" date="2015-01" db="EMBL/GenBank/DDBJ databases">
        <title>Evolutionary Origins and Diversification of the Mycorrhizal Mutualists.</title>
        <authorList>
            <consortium name="DOE Joint Genome Institute"/>
            <consortium name="Mycorrhizal Genomics Consortium"/>
            <person name="Kohler A."/>
            <person name="Kuo A."/>
            <person name="Nagy L.G."/>
            <person name="Floudas D."/>
            <person name="Copeland A."/>
            <person name="Barry K.W."/>
            <person name="Cichocki N."/>
            <person name="Veneault-Fourrey C."/>
            <person name="LaButti K."/>
            <person name="Lindquist E.A."/>
            <person name="Lipzen A."/>
            <person name="Lundell T."/>
            <person name="Morin E."/>
            <person name="Murat C."/>
            <person name="Riley R."/>
            <person name="Ohm R."/>
            <person name="Sun H."/>
            <person name="Tunlid A."/>
            <person name="Henrissat B."/>
            <person name="Grigoriev I.V."/>
            <person name="Hibbett D.S."/>
            <person name="Martin F."/>
        </authorList>
    </citation>
    <scope>NUCLEOTIDE SEQUENCE [LARGE SCALE GENOMIC DNA]</scope>
    <source>
        <strain evidence="3">MAFF 305830</strain>
    </source>
</reference>
<keyword evidence="3" id="KW-1185">Reference proteome</keyword>
<dbReference type="Proteomes" id="UP000054097">
    <property type="component" value="Unassembled WGS sequence"/>
</dbReference>
<gene>
    <name evidence="2" type="ORF">M408DRAFT_270216</name>
</gene>
<reference evidence="2 3" key="1">
    <citation type="submission" date="2014-04" db="EMBL/GenBank/DDBJ databases">
        <authorList>
            <consortium name="DOE Joint Genome Institute"/>
            <person name="Kuo A."/>
            <person name="Zuccaro A."/>
            <person name="Kohler A."/>
            <person name="Nagy L.G."/>
            <person name="Floudas D."/>
            <person name="Copeland A."/>
            <person name="Barry K.W."/>
            <person name="Cichocki N."/>
            <person name="Veneault-Fourrey C."/>
            <person name="LaButti K."/>
            <person name="Lindquist E.A."/>
            <person name="Lipzen A."/>
            <person name="Lundell T."/>
            <person name="Morin E."/>
            <person name="Murat C."/>
            <person name="Sun H."/>
            <person name="Tunlid A."/>
            <person name="Henrissat B."/>
            <person name="Grigoriev I.V."/>
            <person name="Hibbett D.S."/>
            <person name="Martin F."/>
            <person name="Nordberg H.P."/>
            <person name="Cantor M.N."/>
            <person name="Hua S.X."/>
        </authorList>
    </citation>
    <scope>NUCLEOTIDE SEQUENCE [LARGE SCALE GENOMIC DNA]</scope>
    <source>
        <strain evidence="2 3">MAFF 305830</strain>
    </source>
</reference>
<name>A0A0C3BF71_SERVB</name>
<dbReference type="HOGENOM" id="CLU_2905596_0_0_1"/>
<evidence type="ECO:0000313" key="3">
    <source>
        <dbReference type="Proteomes" id="UP000054097"/>
    </source>
</evidence>
<feature type="region of interest" description="Disordered" evidence="1">
    <location>
        <begin position="40"/>
        <end position="62"/>
    </location>
</feature>
<accession>A0A0C3BF71</accession>
<sequence>MPAPMPESMFKNCRNIWQIIKRNTSSGMLIHWRLKKLPYHALSPGSPGTALGRPSTEARRSE</sequence>
<evidence type="ECO:0000313" key="2">
    <source>
        <dbReference type="EMBL" id="KIM30789.1"/>
    </source>
</evidence>
<proteinExistence type="predicted"/>
<evidence type="ECO:0000256" key="1">
    <source>
        <dbReference type="SAM" id="MobiDB-lite"/>
    </source>
</evidence>
<organism evidence="2 3">
    <name type="scientific">Serendipita vermifera MAFF 305830</name>
    <dbReference type="NCBI Taxonomy" id="933852"/>
    <lineage>
        <taxon>Eukaryota</taxon>
        <taxon>Fungi</taxon>
        <taxon>Dikarya</taxon>
        <taxon>Basidiomycota</taxon>
        <taxon>Agaricomycotina</taxon>
        <taxon>Agaricomycetes</taxon>
        <taxon>Sebacinales</taxon>
        <taxon>Serendipitaceae</taxon>
        <taxon>Serendipita</taxon>
    </lineage>
</organism>
<protein>
    <submittedName>
        <fullName evidence="2">Uncharacterized protein</fullName>
    </submittedName>
</protein>